<feature type="non-terminal residue" evidence="1">
    <location>
        <position position="160"/>
    </location>
</feature>
<keyword evidence="2" id="KW-1185">Reference proteome</keyword>
<proteinExistence type="predicted"/>
<evidence type="ECO:0000313" key="2">
    <source>
        <dbReference type="Proteomes" id="UP000886520"/>
    </source>
</evidence>
<sequence length="160" mass="18538">SSLLQSNYPPAWQQGPFFDRTQQQEVLSLGPLDLVSLVAALYRQQVHIIDAKTERFEHHEAIESILVNGQASPNFLLTVGRLAILNGQNTNDLLTFYGLPINENLNEQRRRLARFWESFLDKRLWGFHLMELMRFWEAKWTLSFLSCIDSLVASQQCTQT</sequence>
<dbReference type="Proteomes" id="UP000886520">
    <property type="component" value="Chromosome 2"/>
</dbReference>
<dbReference type="EMBL" id="JABFUD020000003">
    <property type="protein sequence ID" value="KAI5081768.1"/>
    <property type="molecule type" value="Genomic_DNA"/>
</dbReference>
<evidence type="ECO:0000313" key="1">
    <source>
        <dbReference type="EMBL" id="KAI5081768.1"/>
    </source>
</evidence>
<name>A0A9D4V9U9_ADICA</name>
<gene>
    <name evidence="1" type="ORF">GOP47_0001511</name>
</gene>
<protein>
    <submittedName>
        <fullName evidence="1">Uncharacterized protein</fullName>
    </submittedName>
</protein>
<accession>A0A9D4V9U9</accession>
<dbReference type="AlphaFoldDB" id="A0A9D4V9U9"/>
<comment type="caution">
    <text evidence="1">The sequence shown here is derived from an EMBL/GenBank/DDBJ whole genome shotgun (WGS) entry which is preliminary data.</text>
</comment>
<reference evidence="1" key="1">
    <citation type="submission" date="2021-01" db="EMBL/GenBank/DDBJ databases">
        <title>Adiantum capillus-veneris genome.</title>
        <authorList>
            <person name="Fang Y."/>
            <person name="Liao Q."/>
        </authorList>
    </citation>
    <scope>NUCLEOTIDE SEQUENCE</scope>
    <source>
        <strain evidence="1">H3</strain>
        <tissue evidence="1">Leaf</tissue>
    </source>
</reference>
<organism evidence="1 2">
    <name type="scientific">Adiantum capillus-veneris</name>
    <name type="common">Maidenhair fern</name>
    <dbReference type="NCBI Taxonomy" id="13818"/>
    <lineage>
        <taxon>Eukaryota</taxon>
        <taxon>Viridiplantae</taxon>
        <taxon>Streptophyta</taxon>
        <taxon>Embryophyta</taxon>
        <taxon>Tracheophyta</taxon>
        <taxon>Polypodiopsida</taxon>
        <taxon>Polypodiidae</taxon>
        <taxon>Polypodiales</taxon>
        <taxon>Pteridineae</taxon>
        <taxon>Pteridaceae</taxon>
        <taxon>Vittarioideae</taxon>
        <taxon>Adiantum</taxon>
    </lineage>
</organism>